<evidence type="ECO:0000256" key="5">
    <source>
        <dbReference type="ARBA" id="ARBA00023239"/>
    </source>
</evidence>
<name>A0A8J5YWF8_9ROSI</name>
<dbReference type="PANTHER" id="PTHR11240:SF22">
    <property type="entry name" value="RIBONUCLEASE T2"/>
    <property type="match status" value="1"/>
</dbReference>
<dbReference type="InterPro" id="IPR036430">
    <property type="entry name" value="RNase_T2-like_sf"/>
</dbReference>
<dbReference type="PROSITE" id="PS00530">
    <property type="entry name" value="RNASE_T2_1"/>
    <property type="match status" value="1"/>
</dbReference>
<keyword evidence="9" id="KW-1185">Reference proteome</keyword>
<dbReference type="GO" id="GO:0005576">
    <property type="term" value="C:extracellular region"/>
    <property type="evidence" value="ECO:0007669"/>
    <property type="project" value="TreeGrafter"/>
</dbReference>
<comment type="similarity">
    <text evidence="1 6">Belongs to the RNase T2 family.</text>
</comment>
<dbReference type="GO" id="GO:0033897">
    <property type="term" value="F:ribonuclease T2 activity"/>
    <property type="evidence" value="ECO:0007669"/>
    <property type="project" value="InterPro"/>
</dbReference>
<evidence type="ECO:0000256" key="3">
    <source>
        <dbReference type="ARBA" id="ARBA00022759"/>
    </source>
</evidence>
<evidence type="ECO:0000256" key="2">
    <source>
        <dbReference type="ARBA" id="ARBA00022722"/>
    </source>
</evidence>
<keyword evidence="4" id="KW-1015">Disulfide bond</keyword>
<proteinExistence type="inferred from homology"/>
<keyword evidence="7" id="KW-0732">Signal</keyword>
<evidence type="ECO:0000256" key="6">
    <source>
        <dbReference type="RuleBase" id="RU004328"/>
    </source>
</evidence>
<dbReference type="SUPFAM" id="SSF55895">
    <property type="entry name" value="Ribonuclease Rh-like"/>
    <property type="match status" value="2"/>
</dbReference>
<reference evidence="8 9" key="1">
    <citation type="journal article" date="2021" name="bioRxiv">
        <title>The Gossypium anomalum genome as a resource for cotton improvement and evolutionary analysis of hybrid incompatibility.</title>
        <authorList>
            <person name="Grover C.E."/>
            <person name="Yuan D."/>
            <person name="Arick M.A."/>
            <person name="Miller E.R."/>
            <person name="Hu G."/>
            <person name="Peterson D.G."/>
            <person name="Wendel J.F."/>
            <person name="Udall J.A."/>
        </authorList>
    </citation>
    <scope>NUCLEOTIDE SEQUENCE [LARGE SCALE GENOMIC DNA]</scope>
    <source>
        <strain evidence="8">JFW-Udall</strain>
        <tissue evidence="8">Leaf</tissue>
    </source>
</reference>
<keyword evidence="3" id="KW-0255">Endonuclease</keyword>
<dbReference type="GO" id="GO:0006401">
    <property type="term" value="P:RNA catabolic process"/>
    <property type="evidence" value="ECO:0007669"/>
    <property type="project" value="TreeGrafter"/>
</dbReference>
<keyword evidence="2" id="KW-0540">Nuclease</keyword>
<protein>
    <submittedName>
        <fullName evidence="8">Uncharacterized protein</fullName>
    </submittedName>
</protein>
<dbReference type="InterPro" id="IPR018188">
    <property type="entry name" value="RNase_T2_His_AS_1"/>
</dbReference>
<accession>A0A8J5YWF8</accession>
<dbReference type="InterPro" id="IPR033697">
    <property type="entry name" value="Ribonuclease_T2_eukaryotic"/>
</dbReference>
<keyword evidence="5" id="KW-0456">Lyase</keyword>
<evidence type="ECO:0000256" key="4">
    <source>
        <dbReference type="ARBA" id="ARBA00023157"/>
    </source>
</evidence>
<dbReference type="Gene3D" id="3.90.730.10">
    <property type="entry name" value="Ribonuclease T2-like"/>
    <property type="match status" value="1"/>
</dbReference>
<dbReference type="OrthoDB" id="435754at2759"/>
<sequence length="320" mass="35723">MASLSAQIPLCLALMMAACLMIGINGSIDGAQREFDYFALSLQWPGTICHKTRHCCSSNACCRGSNSPTEFTIHGLWPDYNDGTWPSCCYRSQFDVKEISTLLDALEKYWPSLYCGKSSTCFSGKGLFWAHEVDIVLYFLYVSKLFSTKARKLIIASFLNLLMAKLGCNLEVGTNTLLSQYLPLLFVSIAFSLAEKHGTCSSPVIRDEYSYFITTLNVYFKYNVTKILNEAGYVPSNSERYPLGGIVSAIENSFRATPEVICSKEAVEEIRLCFFKDFKPRNCLASKTSCPKYVSLPAYVSMGREASESEIAWIPDDEAL</sequence>
<dbReference type="CDD" id="cd01061">
    <property type="entry name" value="RNase_T2_euk"/>
    <property type="match status" value="1"/>
</dbReference>
<evidence type="ECO:0000313" key="8">
    <source>
        <dbReference type="EMBL" id="KAG8489522.1"/>
    </source>
</evidence>
<comment type="caution">
    <text evidence="8">The sequence shown here is derived from an EMBL/GenBank/DDBJ whole genome shotgun (WGS) entry which is preliminary data.</text>
</comment>
<evidence type="ECO:0000256" key="7">
    <source>
        <dbReference type="SAM" id="SignalP"/>
    </source>
</evidence>
<dbReference type="EMBL" id="JAHUZN010000007">
    <property type="protein sequence ID" value="KAG8489522.1"/>
    <property type="molecule type" value="Genomic_DNA"/>
</dbReference>
<feature type="chain" id="PRO_5035261489" evidence="7">
    <location>
        <begin position="27"/>
        <end position="320"/>
    </location>
</feature>
<dbReference type="InterPro" id="IPR001568">
    <property type="entry name" value="RNase_T2-like"/>
</dbReference>
<keyword evidence="3" id="KW-0378">Hydrolase</keyword>
<organism evidence="8 9">
    <name type="scientific">Gossypium anomalum</name>
    <dbReference type="NCBI Taxonomy" id="47600"/>
    <lineage>
        <taxon>Eukaryota</taxon>
        <taxon>Viridiplantae</taxon>
        <taxon>Streptophyta</taxon>
        <taxon>Embryophyta</taxon>
        <taxon>Tracheophyta</taxon>
        <taxon>Spermatophyta</taxon>
        <taxon>Magnoliopsida</taxon>
        <taxon>eudicotyledons</taxon>
        <taxon>Gunneridae</taxon>
        <taxon>Pentapetalae</taxon>
        <taxon>rosids</taxon>
        <taxon>malvids</taxon>
        <taxon>Malvales</taxon>
        <taxon>Malvaceae</taxon>
        <taxon>Malvoideae</taxon>
        <taxon>Gossypium</taxon>
    </lineage>
</organism>
<evidence type="ECO:0000256" key="1">
    <source>
        <dbReference type="ARBA" id="ARBA00007469"/>
    </source>
</evidence>
<dbReference type="Pfam" id="PF00445">
    <property type="entry name" value="Ribonuclease_T2"/>
    <property type="match status" value="2"/>
</dbReference>
<dbReference type="GO" id="GO:0003723">
    <property type="term" value="F:RNA binding"/>
    <property type="evidence" value="ECO:0007669"/>
    <property type="project" value="InterPro"/>
</dbReference>
<gene>
    <name evidence="8" type="ORF">CXB51_017561</name>
</gene>
<evidence type="ECO:0000313" key="9">
    <source>
        <dbReference type="Proteomes" id="UP000701853"/>
    </source>
</evidence>
<feature type="signal peptide" evidence="7">
    <location>
        <begin position="1"/>
        <end position="26"/>
    </location>
</feature>
<dbReference type="Proteomes" id="UP000701853">
    <property type="component" value="Chromosome 7"/>
</dbReference>
<dbReference type="PANTHER" id="PTHR11240">
    <property type="entry name" value="RIBONUCLEASE T2"/>
    <property type="match status" value="1"/>
</dbReference>
<dbReference type="AlphaFoldDB" id="A0A8J5YWF8"/>